<dbReference type="GO" id="GO:0005634">
    <property type="term" value="C:nucleus"/>
    <property type="evidence" value="ECO:0007669"/>
    <property type="project" value="TreeGrafter"/>
</dbReference>
<dbReference type="PANTHER" id="PTHR16308">
    <property type="entry name" value="UBIQUITIN ASSOCIATED PROTEIN 2-LIKE/LINGERER"/>
    <property type="match status" value="1"/>
</dbReference>
<reference evidence="6 7" key="1">
    <citation type="submission" date="2020-08" db="EMBL/GenBank/DDBJ databases">
        <authorList>
            <person name="Hejnol A."/>
        </authorList>
    </citation>
    <scope>NUCLEOTIDE SEQUENCE [LARGE SCALE GENOMIC DNA]</scope>
</reference>
<feature type="region of interest" description="Disordered" evidence="4">
    <location>
        <begin position="294"/>
        <end position="313"/>
    </location>
</feature>
<feature type="compositionally biased region" description="Basic and acidic residues" evidence="4">
    <location>
        <begin position="119"/>
        <end position="146"/>
    </location>
</feature>
<accession>A0A7I8W8M1</accession>
<organism evidence="6 7">
    <name type="scientific">Dimorphilus gyrociliatus</name>
    <dbReference type="NCBI Taxonomy" id="2664684"/>
    <lineage>
        <taxon>Eukaryota</taxon>
        <taxon>Metazoa</taxon>
        <taxon>Spiralia</taxon>
        <taxon>Lophotrochozoa</taxon>
        <taxon>Annelida</taxon>
        <taxon>Polychaeta</taxon>
        <taxon>Polychaeta incertae sedis</taxon>
        <taxon>Dinophilidae</taxon>
        <taxon>Dimorphilus</taxon>
    </lineage>
</organism>
<proteinExistence type="predicted"/>
<evidence type="ECO:0000313" key="6">
    <source>
        <dbReference type="EMBL" id="CAD5124307.1"/>
    </source>
</evidence>
<dbReference type="SUPFAM" id="SSF46934">
    <property type="entry name" value="UBA-like"/>
    <property type="match status" value="1"/>
</dbReference>
<keyword evidence="3" id="KW-0597">Phosphoprotein</keyword>
<evidence type="ECO:0000256" key="2">
    <source>
        <dbReference type="ARBA" id="ARBA00022490"/>
    </source>
</evidence>
<sequence length="742" mass="79413">MPQATSEQIRMANMSANSDEESQMKTKLSEVQEIVPGIPEEDIIYALQQNDCCVSTTVAMLLETMDDSKFGEWQESGKKRGKKPKAPENETPAVEVNHAEMSKPSKSRGGKKGNVPRSRPKDNHEDSERQNNDRNRSDTGGKERGRGRGRGRGGSTRGRGFNRGGARSVNKISNASNDNSPKQEIGMWENGMDTKHTWEDDEWQGDLKDSKVFTPSVTAVSGKSMKNTGASGDFGGEFSTHQASQPDSKIGKIRMLLNKSPKSGDNTNSNTFNTEVFDKEATENLKSVMGIGTNSAKPISAPNKRPGPQSAKVTQSAVEMPSGNPSASYNLGVSFGWRDGNEGTATTGGLTFGDIGSGPIINGSVSPAPQSRESPMKQPPVVTQTMFSSASKPETSDTRGFSSPSTTAYSTDPTIYAQTSTISSSYQTSNNSFSYAPTTSGTTEPSTAMANAVSKLNENLTKMSVDDGSASTSNRLHASRSSNGYMGATKLPPGVAMQPPLMNTGYLVGQPNAPTAGIPYYSNLHANQQVYNTAYDSNDLMQLQRMQTMQYYDMSFQPRGESSSQQFNTGAAATASEKLSRHDSQSPAMSTSASVPSSSHQQLQYMASSAIPPGYHHYYAPSAAAGYGPHLYSMYNTPNTFNAAPKQYSNYNSTSTTSAGGAGTGGVADHYGGSKSAYDKNFQSSTTPPYNLPHTHTQLPQVPYGPPPGQMMNMMMGVQDRVSASGSTKGGNSNKFYTNNWA</sequence>
<feature type="region of interest" description="Disordered" evidence="4">
    <location>
        <begin position="465"/>
        <end position="486"/>
    </location>
</feature>
<feature type="region of interest" description="Disordered" evidence="4">
    <location>
        <begin position="559"/>
        <end position="599"/>
    </location>
</feature>
<feature type="compositionally biased region" description="Polar residues" evidence="4">
    <location>
        <begin position="560"/>
        <end position="571"/>
    </location>
</feature>
<feature type="region of interest" description="Disordered" evidence="4">
    <location>
        <begin position="72"/>
        <end position="189"/>
    </location>
</feature>
<dbReference type="EMBL" id="CAJFCJ010000020">
    <property type="protein sequence ID" value="CAD5124307.1"/>
    <property type="molecule type" value="Genomic_DNA"/>
</dbReference>
<gene>
    <name evidence="6" type="ORF">DGYR_LOCUS11871</name>
</gene>
<name>A0A7I8W8M1_9ANNE</name>
<dbReference type="GO" id="GO:0005737">
    <property type="term" value="C:cytoplasm"/>
    <property type="evidence" value="ECO:0007669"/>
    <property type="project" value="UniProtKB-SubCell"/>
</dbReference>
<feature type="region of interest" description="Disordered" evidence="4">
    <location>
        <begin position="722"/>
        <end position="742"/>
    </location>
</feature>
<dbReference type="InterPro" id="IPR009060">
    <property type="entry name" value="UBA-like_sf"/>
</dbReference>
<feature type="compositionally biased region" description="Polar residues" evidence="4">
    <location>
        <begin position="170"/>
        <end position="182"/>
    </location>
</feature>
<protein>
    <submittedName>
        <fullName evidence="6">DgyrCDS12596</fullName>
    </submittedName>
</protein>
<feature type="region of interest" description="Disordered" evidence="4">
    <location>
        <begin position="387"/>
        <end position="410"/>
    </location>
</feature>
<dbReference type="CDD" id="cd14279">
    <property type="entry name" value="CUE"/>
    <property type="match status" value="1"/>
</dbReference>
<feature type="compositionally biased region" description="Low complexity" evidence="4">
    <location>
        <begin position="586"/>
        <end position="599"/>
    </location>
</feature>
<dbReference type="PROSITE" id="PS51140">
    <property type="entry name" value="CUE"/>
    <property type="match status" value="1"/>
</dbReference>
<dbReference type="InterPro" id="IPR003892">
    <property type="entry name" value="CUE"/>
</dbReference>
<dbReference type="OrthoDB" id="5918007at2759"/>
<evidence type="ECO:0000256" key="3">
    <source>
        <dbReference type="ARBA" id="ARBA00022553"/>
    </source>
</evidence>
<dbReference type="InterPro" id="IPR051833">
    <property type="entry name" value="TC-DDR_regulator"/>
</dbReference>
<keyword evidence="7" id="KW-1185">Reference proteome</keyword>
<feature type="compositionally biased region" description="Polar residues" evidence="4">
    <location>
        <begin position="221"/>
        <end position="230"/>
    </location>
</feature>
<dbReference type="AlphaFoldDB" id="A0A7I8W8M1"/>
<comment type="subcellular location">
    <subcellularLocation>
        <location evidence="1">Cytoplasm</location>
    </subcellularLocation>
</comment>
<dbReference type="GO" id="GO:0043130">
    <property type="term" value="F:ubiquitin binding"/>
    <property type="evidence" value="ECO:0007669"/>
    <property type="project" value="InterPro"/>
</dbReference>
<feature type="compositionally biased region" description="Polar residues" evidence="4">
    <location>
        <begin position="469"/>
        <end position="484"/>
    </location>
</feature>
<feature type="region of interest" description="Disordered" evidence="4">
    <location>
        <begin position="1"/>
        <end position="24"/>
    </location>
</feature>
<dbReference type="PANTHER" id="PTHR16308:SF13">
    <property type="entry name" value="PROTEIN LINGERER"/>
    <property type="match status" value="1"/>
</dbReference>
<feature type="region of interest" description="Disordered" evidence="4">
    <location>
        <begin position="221"/>
        <end position="249"/>
    </location>
</feature>
<evidence type="ECO:0000313" key="7">
    <source>
        <dbReference type="Proteomes" id="UP000549394"/>
    </source>
</evidence>
<dbReference type="Proteomes" id="UP000549394">
    <property type="component" value="Unassembled WGS sequence"/>
</dbReference>
<dbReference type="Gene3D" id="1.10.8.10">
    <property type="entry name" value="DNA helicase RuvA subunit, C-terminal domain"/>
    <property type="match status" value="1"/>
</dbReference>
<evidence type="ECO:0000256" key="1">
    <source>
        <dbReference type="ARBA" id="ARBA00004496"/>
    </source>
</evidence>
<comment type="caution">
    <text evidence="6">The sequence shown here is derived from an EMBL/GenBank/DDBJ whole genome shotgun (WGS) entry which is preliminary data.</text>
</comment>
<evidence type="ECO:0000259" key="5">
    <source>
        <dbReference type="PROSITE" id="PS51140"/>
    </source>
</evidence>
<feature type="compositionally biased region" description="Gly residues" evidence="4">
    <location>
        <begin position="152"/>
        <end position="163"/>
    </location>
</feature>
<keyword evidence="2" id="KW-0963">Cytoplasm</keyword>
<feature type="domain" description="CUE" evidence="5">
    <location>
        <begin position="23"/>
        <end position="67"/>
    </location>
</feature>
<evidence type="ECO:0000256" key="4">
    <source>
        <dbReference type="SAM" id="MobiDB-lite"/>
    </source>
</evidence>